<dbReference type="OMA" id="CSARWIT"/>
<dbReference type="Pfam" id="PF03407">
    <property type="entry name" value="Nucleotid_trans"/>
    <property type="match status" value="1"/>
</dbReference>
<dbReference type="STRING" id="296587.C1EIP9"/>
<keyword evidence="2" id="KW-1133">Transmembrane helix</keyword>
<proteinExistence type="predicted"/>
<dbReference type="InParanoid" id="C1EIP9"/>
<feature type="transmembrane region" description="Helical" evidence="2">
    <location>
        <begin position="21"/>
        <end position="38"/>
    </location>
</feature>
<dbReference type="PANTHER" id="PTHR47032">
    <property type="entry name" value="UDP-D-XYLOSE:L-FUCOSE ALPHA-1,3-D-XYLOSYLTRANSFERASE-RELATED"/>
    <property type="match status" value="1"/>
</dbReference>
<keyword evidence="2" id="KW-0812">Transmembrane</keyword>
<dbReference type="KEGG" id="mis:MICPUN_64657"/>
<dbReference type="EMBL" id="CP001334">
    <property type="protein sequence ID" value="ACO67900.1"/>
    <property type="molecule type" value="Genomic_DNA"/>
</dbReference>
<feature type="compositionally biased region" description="Basic and acidic residues" evidence="1">
    <location>
        <begin position="118"/>
        <end position="132"/>
    </location>
</feature>
<evidence type="ECO:0000259" key="3">
    <source>
        <dbReference type="Pfam" id="PF03407"/>
    </source>
</evidence>
<feature type="region of interest" description="Disordered" evidence="1">
    <location>
        <begin position="184"/>
        <end position="259"/>
    </location>
</feature>
<feature type="region of interest" description="Disordered" evidence="1">
    <location>
        <begin position="59"/>
        <end position="171"/>
    </location>
</feature>
<evidence type="ECO:0000313" key="4">
    <source>
        <dbReference type="EMBL" id="ACO67900.1"/>
    </source>
</evidence>
<evidence type="ECO:0000313" key="5">
    <source>
        <dbReference type="Proteomes" id="UP000002009"/>
    </source>
</evidence>
<dbReference type="GO" id="GO:0016757">
    <property type="term" value="F:glycosyltransferase activity"/>
    <property type="evidence" value="ECO:0007669"/>
    <property type="project" value="TreeGrafter"/>
</dbReference>
<evidence type="ECO:0000256" key="1">
    <source>
        <dbReference type="SAM" id="MobiDB-lite"/>
    </source>
</evidence>
<protein>
    <recommendedName>
        <fullName evidence="3">Nucleotide-diphospho-sugar transferase domain-containing protein</fullName>
    </recommendedName>
</protein>
<dbReference type="GO" id="GO:0005794">
    <property type="term" value="C:Golgi apparatus"/>
    <property type="evidence" value="ECO:0007669"/>
    <property type="project" value="TreeGrafter"/>
</dbReference>
<gene>
    <name evidence="4" type="ORF">MICPUN_64657</name>
</gene>
<dbReference type="GeneID" id="8249575"/>
<keyword evidence="5" id="KW-1185">Reference proteome</keyword>
<dbReference type="OrthoDB" id="498839at2759"/>
<dbReference type="InterPro" id="IPR052636">
    <property type="entry name" value="UDP-D-xylose:L-fucose_XylT"/>
</dbReference>
<feature type="compositionally biased region" description="Pro residues" evidence="1">
    <location>
        <begin position="135"/>
        <end position="154"/>
    </location>
</feature>
<dbReference type="AlphaFoldDB" id="C1EIP9"/>
<evidence type="ECO:0000256" key="2">
    <source>
        <dbReference type="SAM" id="Phobius"/>
    </source>
</evidence>
<organism evidence="4 5">
    <name type="scientific">Micromonas commoda (strain RCC299 / NOUM17 / CCMP2709)</name>
    <name type="common">Picoplanktonic green alga</name>
    <dbReference type="NCBI Taxonomy" id="296587"/>
    <lineage>
        <taxon>Eukaryota</taxon>
        <taxon>Viridiplantae</taxon>
        <taxon>Chlorophyta</taxon>
        <taxon>Mamiellophyceae</taxon>
        <taxon>Mamiellales</taxon>
        <taxon>Mamiellaceae</taxon>
        <taxon>Micromonas</taxon>
    </lineage>
</organism>
<feature type="domain" description="Nucleotide-diphospho-sugar transferase" evidence="3">
    <location>
        <begin position="371"/>
        <end position="435"/>
    </location>
</feature>
<sequence length="900" mass="97381">MPPVDQAPVAERHWFLRVLPTLQWLVLGILVLVTAIFYEDVNAMRLAARAAVLGPKTTKDGGVVHETGASQAPSNKLELGRKGGPRAPLLTAPPAPDSAAPVPMAGRAPKVSVVTLDNTRESKDGDEAKDANPRPVLPPPIATPIPQGSPPPELKPAAVPSPKTEPANGDWLNNEEQYVDELGEDEPAAETEGAPVETNDETASTETPVHEGQEVEAGGKTAKADGHDYTPRSGTAPGSGSSLRPGGPVPLPDVPASIGGEWRSIGKTQPLTGEDLSAPGALEAAAEKRSFRKEIIVMVANEGGAILAANAVANLRSVGIEHYLIVTNEPKSCELLMNGPWGITCGYTSYLKNHERLKDYQLLNEEGATPFRLWWVRFHFLDRLVQLGYNPMYIDTDVSFRVNPYPLLKGPFKEYSLFAQDESGHFNGVNIGWIYAQNARPNGRVRWVLNQTVTRMMEILEHQPTPLTRWDGQPVVGAKEALWDQHIYNDVLESCVYGEDMRRRSMQRLIEPRDDLRRAWEVEQGYPMDGAAFDEGRVVVNAQDVPLTARGDPMDLRAGSHAVKFKPLTCYDHFTPDEASEAPEKIAAAPPWLVAGWSGVHGDEKFQGVSGNWNLYPPRVAVAHLVGGLAKQTTFKSLGWWQYGSDAFRKRSLHRLQTELDRGGALAVAGLRAGVDVDDAMEATSLYGAAVANVVRLALAAGRRPVIPALDCSARWITRGGPGTFLGVRDRLHVVVSGRCDADSAAGGGGPHPAPGGVVFEEPGFGACCQSVQFDCNEGVIPQVDLDRDPRFEALQDDVAYVKVDELLGSGVDEDGRPAVDGAGLEEKLKGPSLVVVELGDSARGYGDGQHVPGLRAPDAKQAERVLEFFRTCQNMNCVTPRTVWPNENSFCDDPNRKEG</sequence>
<dbReference type="InterPro" id="IPR005069">
    <property type="entry name" value="Nucl-diP-sugar_transferase"/>
</dbReference>
<reference evidence="4 5" key="1">
    <citation type="journal article" date="2009" name="Science">
        <title>Green evolution and dynamic adaptations revealed by genomes of the marine picoeukaryotes Micromonas.</title>
        <authorList>
            <person name="Worden A.Z."/>
            <person name="Lee J.H."/>
            <person name="Mock T."/>
            <person name="Rouze P."/>
            <person name="Simmons M.P."/>
            <person name="Aerts A.L."/>
            <person name="Allen A.E."/>
            <person name="Cuvelier M.L."/>
            <person name="Derelle E."/>
            <person name="Everett M.V."/>
            <person name="Foulon E."/>
            <person name="Grimwood J."/>
            <person name="Gundlach H."/>
            <person name="Henrissat B."/>
            <person name="Napoli C."/>
            <person name="McDonald S.M."/>
            <person name="Parker M.S."/>
            <person name="Rombauts S."/>
            <person name="Salamov A."/>
            <person name="Von Dassow P."/>
            <person name="Badger J.H."/>
            <person name="Coutinho P.M."/>
            <person name="Demir E."/>
            <person name="Dubchak I."/>
            <person name="Gentemann C."/>
            <person name="Eikrem W."/>
            <person name="Gready J.E."/>
            <person name="John U."/>
            <person name="Lanier W."/>
            <person name="Lindquist E.A."/>
            <person name="Lucas S."/>
            <person name="Mayer K.F."/>
            <person name="Moreau H."/>
            <person name="Not F."/>
            <person name="Otillar R."/>
            <person name="Panaud O."/>
            <person name="Pangilinan J."/>
            <person name="Paulsen I."/>
            <person name="Piegu B."/>
            <person name="Poliakov A."/>
            <person name="Robbens S."/>
            <person name="Schmutz J."/>
            <person name="Toulza E."/>
            <person name="Wyss T."/>
            <person name="Zelensky A."/>
            <person name="Zhou K."/>
            <person name="Armbrust E.V."/>
            <person name="Bhattacharya D."/>
            <person name="Goodenough U.W."/>
            <person name="Van de Peer Y."/>
            <person name="Grigoriev I.V."/>
        </authorList>
    </citation>
    <scope>NUCLEOTIDE SEQUENCE [LARGE SCALE GENOMIC DNA]</scope>
    <source>
        <strain evidence="5">RCC299 / NOUM17</strain>
    </source>
</reference>
<dbReference type="PANTHER" id="PTHR47032:SF1">
    <property type="entry name" value="UDP-D-XYLOSE:L-FUCOSE ALPHA-1,3-D-XYLOSYLTRANSFERASE-RELATED"/>
    <property type="match status" value="1"/>
</dbReference>
<name>C1EIP9_MICCC</name>
<keyword evidence="2" id="KW-0472">Membrane</keyword>
<dbReference type="eggNOG" id="ENOG502SAQ8">
    <property type="taxonomic scope" value="Eukaryota"/>
</dbReference>
<dbReference type="RefSeq" id="XP_002506642.1">
    <property type="nucleotide sequence ID" value="XM_002506596.1"/>
</dbReference>
<dbReference type="Proteomes" id="UP000002009">
    <property type="component" value="Chromosome 16"/>
</dbReference>
<accession>C1EIP9</accession>